<organism evidence="3 4">
    <name type="scientific">Roseburia inulinivorans</name>
    <dbReference type="NCBI Taxonomy" id="360807"/>
    <lineage>
        <taxon>Bacteria</taxon>
        <taxon>Bacillati</taxon>
        <taxon>Bacillota</taxon>
        <taxon>Clostridia</taxon>
        <taxon>Lachnospirales</taxon>
        <taxon>Lachnospiraceae</taxon>
        <taxon>Roseburia</taxon>
    </lineage>
</organism>
<dbReference type="Proteomes" id="UP000283738">
    <property type="component" value="Unassembled WGS sequence"/>
</dbReference>
<accession>A0A396A914</accession>
<feature type="domain" description="ATPase AAA-type core" evidence="1">
    <location>
        <begin position="50"/>
        <end position="320"/>
    </location>
</feature>
<dbReference type="InterPro" id="IPR003959">
    <property type="entry name" value="ATPase_AAA_core"/>
</dbReference>
<dbReference type="GO" id="GO:0016887">
    <property type="term" value="F:ATP hydrolysis activity"/>
    <property type="evidence" value="ECO:0007669"/>
    <property type="project" value="InterPro"/>
</dbReference>
<dbReference type="PANTHER" id="PTHR40396:SF1">
    <property type="entry name" value="ATPASE AAA-TYPE CORE DOMAIN-CONTAINING PROTEIN"/>
    <property type="match status" value="1"/>
</dbReference>
<dbReference type="SUPFAM" id="SSF52540">
    <property type="entry name" value="P-loop containing nucleoside triphosphate hydrolases"/>
    <property type="match status" value="1"/>
</dbReference>
<comment type="caution">
    <text evidence="3">The sequence shown here is derived from an EMBL/GenBank/DDBJ whole genome shotgun (WGS) entry which is preliminary data.</text>
</comment>
<dbReference type="Proteomes" id="UP000266391">
    <property type="component" value="Unassembled WGS sequence"/>
</dbReference>
<proteinExistence type="predicted"/>
<dbReference type="RefSeq" id="WP_118093879.1">
    <property type="nucleotide sequence ID" value="NZ_CATWND010000036.1"/>
</dbReference>
<evidence type="ECO:0000313" key="3">
    <source>
        <dbReference type="EMBL" id="RHC97764.1"/>
    </source>
</evidence>
<keyword evidence="3" id="KW-0067">ATP-binding</keyword>
<dbReference type="GO" id="GO:0005524">
    <property type="term" value="F:ATP binding"/>
    <property type="evidence" value="ECO:0007669"/>
    <property type="project" value="UniProtKB-KW"/>
</dbReference>
<dbReference type="PANTHER" id="PTHR40396">
    <property type="entry name" value="ATPASE-LIKE PROTEIN"/>
    <property type="match status" value="1"/>
</dbReference>
<dbReference type="AlphaFoldDB" id="A0A396A914"/>
<sequence>MKLLRITAEGLPLFKEKLDLSFYAQQRVTEEQKNILYPLFANIWVNSAIGFIGINASGKTSVLKVILLALEIINNEPINHIETRDILGNSKEVKLNMYFFSGKTNEVCRLETIITSHKSKSEGISYSIASETMWTKCVDVVTTRKAMLDFEGREPVMIRSSQEDFLSDDVSIMIARNKKTKEHIRIVNLLKYTNENVLPFSEDIPAEIITFLDPTIEKLHFDENDSKTLIHLKFRGKEEILLNSPVELNSYLSSGTVKGMITFTLAREVLQSGGYIVVDEVENHFNKEIVTTLLRFFMDNKLNKNGGILIFSTHYPELLDEYERNDGIFITRNRNGITAENLSKILKRNDIKKSDAYQSGFLEGTTPTYEAYMQLKKSIALTLV</sequence>
<reference evidence="4 5" key="1">
    <citation type="submission" date="2018-08" db="EMBL/GenBank/DDBJ databases">
        <title>A genome reference for cultivated species of the human gut microbiota.</title>
        <authorList>
            <person name="Zou Y."/>
            <person name="Xue W."/>
            <person name="Luo G."/>
        </authorList>
    </citation>
    <scope>NUCLEOTIDE SEQUENCE [LARGE SCALE GENOMIC DNA]</scope>
    <source>
        <strain evidence="2 5">AF28-15</strain>
        <strain evidence="3 4">AM32-8LB</strain>
    </source>
</reference>
<dbReference type="InterPro" id="IPR027417">
    <property type="entry name" value="P-loop_NTPase"/>
</dbReference>
<evidence type="ECO:0000313" key="5">
    <source>
        <dbReference type="Proteomes" id="UP000283738"/>
    </source>
</evidence>
<protein>
    <submittedName>
        <fullName evidence="3">ATP-binding protein</fullName>
    </submittedName>
</protein>
<dbReference type="Pfam" id="PF13304">
    <property type="entry name" value="AAA_21"/>
    <property type="match status" value="1"/>
</dbReference>
<dbReference type="EMBL" id="QSIQ01000063">
    <property type="protein sequence ID" value="RHC97764.1"/>
    <property type="molecule type" value="Genomic_DNA"/>
</dbReference>
<gene>
    <name evidence="3" type="ORF">DW813_17150</name>
    <name evidence="2" type="ORF">DWY96_16170</name>
</gene>
<dbReference type="EMBL" id="QRTF01000053">
    <property type="protein sequence ID" value="RGQ44358.1"/>
    <property type="molecule type" value="Genomic_DNA"/>
</dbReference>
<name>A0A396A914_9FIRM</name>
<dbReference type="Gene3D" id="3.40.50.300">
    <property type="entry name" value="P-loop containing nucleotide triphosphate hydrolases"/>
    <property type="match status" value="1"/>
</dbReference>
<evidence type="ECO:0000313" key="2">
    <source>
        <dbReference type="EMBL" id="RGQ44358.1"/>
    </source>
</evidence>
<keyword evidence="3" id="KW-0547">Nucleotide-binding</keyword>
<evidence type="ECO:0000313" key="4">
    <source>
        <dbReference type="Proteomes" id="UP000266391"/>
    </source>
</evidence>
<evidence type="ECO:0000259" key="1">
    <source>
        <dbReference type="Pfam" id="PF13304"/>
    </source>
</evidence>